<dbReference type="AlphaFoldDB" id="F4XWM1"/>
<dbReference type="EMBL" id="GL890944">
    <property type="protein sequence ID" value="EGJ30981.1"/>
    <property type="molecule type" value="Genomic_DNA"/>
</dbReference>
<name>F4XWM1_9CYAN</name>
<proteinExistence type="predicted"/>
<dbReference type="InterPro" id="IPR019292">
    <property type="entry name" value="McrC"/>
</dbReference>
<dbReference type="RefSeq" id="WP_008187816.1">
    <property type="nucleotide sequence ID" value="NZ_GL890944.1"/>
</dbReference>
<accession>F4XWM1</accession>
<reference evidence="2" key="1">
    <citation type="journal article" date="2011" name="Proc. Natl. Acad. Sci. U.S.A.">
        <title>Genomic insights into the physiology and ecology of the marine filamentous cyanobacterium Lyngbya majuscula.</title>
        <authorList>
            <person name="Jones A.C."/>
            <person name="Monroe E.A."/>
            <person name="Podell S."/>
            <person name="Hess W.R."/>
            <person name="Klages S."/>
            <person name="Esquenazi E."/>
            <person name="Niessen S."/>
            <person name="Hoover H."/>
            <person name="Rothmann M."/>
            <person name="Lasken R.S."/>
            <person name="Yates J.R.III."/>
            <person name="Reinhardt R."/>
            <person name="Kube M."/>
            <person name="Burkart M.D."/>
            <person name="Allen E.E."/>
            <person name="Dorrestein P.C."/>
            <person name="Gerwick W.H."/>
            <person name="Gerwick L."/>
        </authorList>
    </citation>
    <scope>NUCLEOTIDE SEQUENCE [LARGE SCALE GENOMIC DNA]</scope>
    <source>
        <strain evidence="2">3L</strain>
    </source>
</reference>
<dbReference type="PANTHER" id="PTHR38733:SF1">
    <property type="entry name" value="TYPE IV METHYL-DIRECTED RESTRICTION ENZYME ECOKMCRBC"/>
    <property type="match status" value="1"/>
</dbReference>
<evidence type="ECO:0000313" key="1">
    <source>
        <dbReference type="EMBL" id="EGJ30981.1"/>
    </source>
</evidence>
<dbReference type="Proteomes" id="UP000003959">
    <property type="component" value="Unassembled WGS sequence"/>
</dbReference>
<organism evidence="1 2">
    <name type="scientific">Moorena producens 3L</name>
    <dbReference type="NCBI Taxonomy" id="489825"/>
    <lineage>
        <taxon>Bacteria</taxon>
        <taxon>Bacillati</taxon>
        <taxon>Cyanobacteriota</taxon>
        <taxon>Cyanophyceae</taxon>
        <taxon>Coleofasciculales</taxon>
        <taxon>Coleofasciculaceae</taxon>
        <taxon>Moorena</taxon>
    </lineage>
</organism>
<dbReference type="Pfam" id="PF10117">
    <property type="entry name" value="McrBC"/>
    <property type="match status" value="1"/>
</dbReference>
<gene>
    <name evidence="1" type="ORF">LYNGBM3L_44210</name>
</gene>
<sequence>MKIIKLTEYQPDKIPRYQIPESVIHELQQKYSNQVTVNLEYSKTGDYWQLTSQGWVGYIPLTNELSIQLQPKVPLNNLFGMLDYAYNLRSFHILEGLIDCQSLEEFYDYLVSILINGIRDRIRQGLYRTYIPTIAQLAYLRGRLDVQQTIQKPWDIKLNCHYDEHTSDIEDNQIIAWTLHCICRTSLYSANVSPMLRQAYHALQNLVTLQPYSARDCIGRNYNRLNQNYQRLHALCRFFLEHSGPSHQTGSNTMLPFLVNMAKLYERFVAEWLKSHLPSGFGIKILEKVDIDKTLYFYIDLVLYEVATEKTYCILDTKYKIPISPSREDFNQVVIYAITQDCQEAVLVYPAPLTQPLDVKIRDIRVRSLTFSLDGNLEEAGQLFLKKLTGLSAEC</sequence>
<dbReference type="OrthoDB" id="9786961at2"/>
<dbReference type="eggNOG" id="COG4268">
    <property type="taxonomic scope" value="Bacteria"/>
</dbReference>
<evidence type="ECO:0000313" key="2">
    <source>
        <dbReference type="Proteomes" id="UP000003959"/>
    </source>
</evidence>
<protein>
    <submittedName>
        <fullName evidence="1">McrBC 5-methylcytosine restriction system component</fullName>
    </submittedName>
</protein>
<keyword evidence="2" id="KW-1185">Reference proteome</keyword>
<dbReference type="PANTHER" id="PTHR38733">
    <property type="entry name" value="PROTEIN MCRC"/>
    <property type="match status" value="1"/>
</dbReference>
<dbReference type="HOGENOM" id="CLU_690232_0_0_3"/>